<sequence length="939" mass="106841">MRSGNASHNGVLISIFVLSTDPELKNTLINAAAACKPRPSISFFTNYEELVQSRRERVILLIDWNCIKSNYEEITQTIRVNFPRGYIVALVAERPEDPVLECLRKSIVDDLLYKSNLHLYVLPLIERAARVIQLLLEQERVRKEAEIRRENMIRIIKHSPDGIFVVDRDMRILAFNSAATRIFGIPATELIGKKFPIDIKDPKQLQQPVELPYVKPDGTEVWLEVSGSEIVWQNAPAFFVHMRDMTLQKMALEEIRSLYTFQESFHKIANVALTVKDLETFTKKALRILIDTGQLNGITIIYQESAERYKLHHFEKTTREYEDHYLTREELPPCTAALNGDDATRLIEPSICENCHFFKKCTRSGTTIMSPLHYDSEYKGWIIICLKGAITELYLEQLKELVDNMNLWLSVVTARVESLIAQQKEKELKKRLQESEEKFRKAFEDSPLWICICNLHTGQLIEINNSVLKSLGYSKEELINRTLHDLNICGSREERQNIVQQLCRTGSIKSYEIRCKGKDGIYHDVLLWVELIEVGGQKCALIIGDDITDKKRLEAALLQAQKMEAMGQLVGGIAHDFNNALSVMMGYAEMMRIQLMDKVQKDQLASCVEEIINVIKRTREMTGKLLAFARKQPINPRVLDVKEGVEKSIKLLRQLVGDDIQVEFSAQDGIKPVVLLDPASLDQILMNLAVNARDAIRGRGKITIEIKNMLILEEEAELNPELEVGEYVCIIFSDDGEGMDEETMKHIFEPFFSTKGAKGTGLGLSTVYGIVKQHRGFITVRSEKGKGTTFNVCFPVFAGKAEGITEKSKDELAGGSERIVIVEDDEQLLRMCEQFLSRLGYEVIGFNHPERALLHFKNTSRTADLIITDVFMKGLDGPLLVEEINKIVPNLKTIFITGYPGDVLKKYTLDDRQNVVLQKPFDLKELAETVRNVLEGNRS</sequence>
<feature type="coiled-coil region" evidence="10">
    <location>
        <begin position="418"/>
        <end position="445"/>
    </location>
</feature>
<dbReference type="Pfam" id="PF00072">
    <property type="entry name" value="Response_reg"/>
    <property type="match status" value="1"/>
</dbReference>
<protein>
    <recommendedName>
        <fullName evidence="2">histidine kinase</fullName>
        <ecNumber evidence="2">2.7.13.3</ecNumber>
    </recommendedName>
</protein>
<organism evidence="15">
    <name type="scientific">Thermodesulforhabdus norvegica</name>
    <dbReference type="NCBI Taxonomy" id="39841"/>
    <lineage>
        <taxon>Bacteria</taxon>
        <taxon>Pseudomonadati</taxon>
        <taxon>Thermodesulfobacteriota</taxon>
        <taxon>Syntrophobacteria</taxon>
        <taxon>Syntrophobacterales</taxon>
        <taxon>Thermodesulforhabdaceae</taxon>
        <taxon>Thermodesulforhabdus</taxon>
    </lineage>
</organism>
<evidence type="ECO:0000256" key="1">
    <source>
        <dbReference type="ARBA" id="ARBA00000085"/>
    </source>
</evidence>
<comment type="catalytic activity">
    <reaction evidence="1">
        <text>ATP + protein L-histidine = ADP + protein N-phospho-L-histidine.</text>
        <dbReference type="EC" id="2.7.13.3"/>
    </reaction>
</comment>
<dbReference type="Pfam" id="PF00989">
    <property type="entry name" value="PAS"/>
    <property type="match status" value="1"/>
</dbReference>
<dbReference type="SUPFAM" id="SSF55785">
    <property type="entry name" value="PYP-like sensor domain (PAS domain)"/>
    <property type="match status" value="2"/>
</dbReference>
<dbReference type="EMBL" id="DQZW01000338">
    <property type="protein sequence ID" value="HDL90653.1"/>
    <property type="molecule type" value="Genomic_DNA"/>
</dbReference>
<feature type="domain" description="Histidine kinase" evidence="11">
    <location>
        <begin position="572"/>
        <end position="798"/>
    </location>
</feature>
<comment type="caution">
    <text evidence="15">The sequence shown here is derived from an EMBL/GenBank/DDBJ whole genome shotgun (WGS) entry which is preliminary data.</text>
</comment>
<dbReference type="InterPro" id="IPR036097">
    <property type="entry name" value="HisK_dim/P_sf"/>
</dbReference>
<dbReference type="CDD" id="cd00130">
    <property type="entry name" value="PAS"/>
    <property type="match status" value="2"/>
</dbReference>
<evidence type="ECO:0000256" key="2">
    <source>
        <dbReference type="ARBA" id="ARBA00012438"/>
    </source>
</evidence>
<dbReference type="Gene3D" id="3.40.50.2300">
    <property type="match status" value="1"/>
</dbReference>
<accession>A0A7C0WU14</accession>
<gene>
    <name evidence="15" type="ORF">ENG14_07095</name>
</gene>
<dbReference type="Pfam" id="PF13426">
    <property type="entry name" value="PAS_9"/>
    <property type="match status" value="1"/>
</dbReference>
<dbReference type="Gene3D" id="3.30.450.20">
    <property type="entry name" value="PAS domain"/>
    <property type="match status" value="2"/>
</dbReference>
<keyword evidence="3 9" id="KW-0597">Phosphoprotein</keyword>
<keyword evidence="8" id="KW-0902">Two-component regulatory system</keyword>
<dbReference type="GO" id="GO:0000155">
    <property type="term" value="F:phosphorelay sensor kinase activity"/>
    <property type="evidence" value="ECO:0007669"/>
    <property type="project" value="InterPro"/>
</dbReference>
<evidence type="ECO:0000256" key="9">
    <source>
        <dbReference type="PROSITE-ProRule" id="PRU00169"/>
    </source>
</evidence>
<dbReference type="InterPro" id="IPR000014">
    <property type="entry name" value="PAS"/>
</dbReference>
<dbReference type="PROSITE" id="PS50113">
    <property type="entry name" value="PAC"/>
    <property type="match status" value="1"/>
</dbReference>
<keyword evidence="10" id="KW-0175">Coiled coil</keyword>
<dbReference type="InterPro" id="IPR036890">
    <property type="entry name" value="HATPase_C_sf"/>
</dbReference>
<dbReference type="Gene3D" id="3.30.565.10">
    <property type="entry name" value="Histidine kinase-like ATPase, C-terminal domain"/>
    <property type="match status" value="1"/>
</dbReference>
<evidence type="ECO:0000256" key="6">
    <source>
        <dbReference type="ARBA" id="ARBA00022777"/>
    </source>
</evidence>
<dbReference type="InterPro" id="IPR003661">
    <property type="entry name" value="HisK_dim/P_dom"/>
</dbReference>
<dbReference type="SMART" id="SM00448">
    <property type="entry name" value="REC"/>
    <property type="match status" value="1"/>
</dbReference>
<evidence type="ECO:0000256" key="7">
    <source>
        <dbReference type="ARBA" id="ARBA00022840"/>
    </source>
</evidence>
<evidence type="ECO:0000259" key="12">
    <source>
        <dbReference type="PROSITE" id="PS50110"/>
    </source>
</evidence>
<dbReference type="PROSITE" id="PS50112">
    <property type="entry name" value="PAS"/>
    <property type="match status" value="2"/>
</dbReference>
<dbReference type="Gene3D" id="1.10.287.130">
    <property type="match status" value="1"/>
</dbReference>
<dbReference type="Pfam" id="PF00512">
    <property type="entry name" value="HisKA"/>
    <property type="match status" value="1"/>
</dbReference>
<dbReference type="InterPro" id="IPR000700">
    <property type="entry name" value="PAS-assoc_C"/>
</dbReference>
<dbReference type="InterPro" id="IPR013767">
    <property type="entry name" value="PAS_fold"/>
</dbReference>
<dbReference type="SMART" id="SM00091">
    <property type="entry name" value="PAS"/>
    <property type="match status" value="2"/>
</dbReference>
<dbReference type="NCBIfam" id="TIGR00229">
    <property type="entry name" value="sensory_box"/>
    <property type="match status" value="2"/>
</dbReference>
<feature type="domain" description="Response regulatory" evidence="12">
    <location>
        <begin position="818"/>
        <end position="934"/>
    </location>
</feature>
<dbReference type="SUPFAM" id="SSF55874">
    <property type="entry name" value="ATPase domain of HSP90 chaperone/DNA topoisomerase II/histidine kinase"/>
    <property type="match status" value="1"/>
</dbReference>
<proteinExistence type="predicted"/>
<name>A0A7C0WU14_9BACT</name>
<keyword evidence="4" id="KW-0808">Transferase</keyword>
<dbReference type="SMART" id="SM00086">
    <property type="entry name" value="PAC"/>
    <property type="match status" value="2"/>
</dbReference>
<feature type="domain" description="PAS" evidence="13">
    <location>
        <begin position="148"/>
        <end position="203"/>
    </location>
</feature>
<dbReference type="AlphaFoldDB" id="A0A7C0WU14"/>
<evidence type="ECO:0000259" key="14">
    <source>
        <dbReference type="PROSITE" id="PS50113"/>
    </source>
</evidence>
<dbReference type="CDD" id="cd00082">
    <property type="entry name" value="HisKA"/>
    <property type="match status" value="1"/>
</dbReference>
<evidence type="ECO:0000313" key="15">
    <source>
        <dbReference type="EMBL" id="HDL90653.1"/>
    </source>
</evidence>
<dbReference type="GO" id="GO:0006355">
    <property type="term" value="P:regulation of DNA-templated transcription"/>
    <property type="evidence" value="ECO:0007669"/>
    <property type="project" value="InterPro"/>
</dbReference>
<keyword evidence="5" id="KW-0547">Nucleotide-binding</keyword>
<evidence type="ECO:0000256" key="10">
    <source>
        <dbReference type="SAM" id="Coils"/>
    </source>
</evidence>
<evidence type="ECO:0000256" key="8">
    <source>
        <dbReference type="ARBA" id="ARBA00023012"/>
    </source>
</evidence>
<evidence type="ECO:0000259" key="13">
    <source>
        <dbReference type="PROSITE" id="PS50112"/>
    </source>
</evidence>
<dbReference type="InterPro" id="IPR005467">
    <property type="entry name" value="His_kinase_dom"/>
</dbReference>
<dbReference type="PANTHER" id="PTHR43065">
    <property type="entry name" value="SENSOR HISTIDINE KINASE"/>
    <property type="match status" value="1"/>
</dbReference>
<keyword evidence="6" id="KW-0418">Kinase</keyword>
<dbReference type="SUPFAM" id="SSF52172">
    <property type="entry name" value="CheY-like"/>
    <property type="match status" value="1"/>
</dbReference>
<dbReference type="PROSITE" id="PS50110">
    <property type="entry name" value="RESPONSE_REGULATORY"/>
    <property type="match status" value="1"/>
</dbReference>
<dbReference type="EC" id="2.7.13.3" evidence="2"/>
<dbReference type="InterPro" id="IPR004358">
    <property type="entry name" value="Sig_transdc_His_kin-like_C"/>
</dbReference>
<feature type="modified residue" description="4-aspartylphosphate" evidence="9">
    <location>
        <position position="869"/>
    </location>
</feature>
<dbReference type="SUPFAM" id="SSF47384">
    <property type="entry name" value="Homodimeric domain of signal transducing histidine kinase"/>
    <property type="match status" value="1"/>
</dbReference>
<dbReference type="Proteomes" id="UP000886355">
    <property type="component" value="Unassembled WGS sequence"/>
</dbReference>
<evidence type="ECO:0000259" key="11">
    <source>
        <dbReference type="PROSITE" id="PS50109"/>
    </source>
</evidence>
<reference evidence="15" key="1">
    <citation type="journal article" date="2020" name="mSystems">
        <title>Genome- and Community-Level Interaction Insights into Carbon Utilization and Element Cycling Functions of Hydrothermarchaeota in Hydrothermal Sediment.</title>
        <authorList>
            <person name="Zhou Z."/>
            <person name="Liu Y."/>
            <person name="Xu W."/>
            <person name="Pan J."/>
            <person name="Luo Z.H."/>
            <person name="Li M."/>
        </authorList>
    </citation>
    <scope>NUCLEOTIDE SEQUENCE [LARGE SCALE GENOMIC DNA]</scope>
    <source>
        <strain evidence="15">HyVt-19</strain>
    </source>
</reference>
<evidence type="ECO:0000256" key="4">
    <source>
        <dbReference type="ARBA" id="ARBA00022679"/>
    </source>
</evidence>
<dbReference type="PRINTS" id="PR00344">
    <property type="entry name" value="BCTRLSENSOR"/>
</dbReference>
<feature type="domain" description="PAC" evidence="14">
    <location>
        <begin position="207"/>
        <end position="257"/>
    </location>
</feature>
<dbReference type="Pfam" id="PF02518">
    <property type="entry name" value="HATPase_c"/>
    <property type="match status" value="1"/>
</dbReference>
<evidence type="ECO:0000256" key="5">
    <source>
        <dbReference type="ARBA" id="ARBA00022741"/>
    </source>
</evidence>
<dbReference type="InterPro" id="IPR001610">
    <property type="entry name" value="PAC"/>
</dbReference>
<dbReference type="InterPro" id="IPR003594">
    <property type="entry name" value="HATPase_dom"/>
</dbReference>
<dbReference type="GO" id="GO:0005524">
    <property type="term" value="F:ATP binding"/>
    <property type="evidence" value="ECO:0007669"/>
    <property type="project" value="UniProtKB-KW"/>
</dbReference>
<dbReference type="PROSITE" id="PS50109">
    <property type="entry name" value="HIS_KIN"/>
    <property type="match status" value="1"/>
</dbReference>
<dbReference type="InterPro" id="IPR035965">
    <property type="entry name" value="PAS-like_dom_sf"/>
</dbReference>
<evidence type="ECO:0000256" key="3">
    <source>
        <dbReference type="ARBA" id="ARBA00022553"/>
    </source>
</evidence>
<dbReference type="InterPro" id="IPR001789">
    <property type="entry name" value="Sig_transdc_resp-reg_receiver"/>
</dbReference>
<keyword evidence="7" id="KW-0067">ATP-binding</keyword>
<dbReference type="SMART" id="SM00387">
    <property type="entry name" value="HATPase_c"/>
    <property type="match status" value="1"/>
</dbReference>
<dbReference type="InterPro" id="IPR011006">
    <property type="entry name" value="CheY-like_superfamily"/>
</dbReference>
<dbReference type="SMART" id="SM00388">
    <property type="entry name" value="HisKA"/>
    <property type="match status" value="1"/>
</dbReference>
<dbReference type="PANTHER" id="PTHR43065:SF42">
    <property type="entry name" value="TWO-COMPONENT SENSOR PPRA"/>
    <property type="match status" value="1"/>
</dbReference>
<feature type="domain" description="PAS" evidence="13">
    <location>
        <begin position="435"/>
        <end position="483"/>
    </location>
</feature>